<dbReference type="InterPro" id="IPR000792">
    <property type="entry name" value="Tscrpt_reg_LuxR_C"/>
</dbReference>
<reference evidence="2 3" key="1">
    <citation type="submission" date="2020-08" db="EMBL/GenBank/DDBJ databases">
        <title>Draft genome sequencing of an Anaerocolumna strain isolated from anoxic soil subjected to BSD treatment.</title>
        <authorList>
            <person name="Uek A."/>
            <person name="Tonouchi A."/>
        </authorList>
    </citation>
    <scope>NUCLEOTIDE SEQUENCE [LARGE SCALE GENOMIC DNA]</scope>
    <source>
        <strain evidence="2 3">CTTW</strain>
    </source>
</reference>
<keyword evidence="3" id="KW-1185">Reference proteome</keyword>
<name>A0A7I8DQD3_9FIRM</name>
<protein>
    <submittedName>
        <fullName evidence="2">Transcriptional regulator</fullName>
    </submittedName>
</protein>
<dbReference type="GO" id="GO:0006355">
    <property type="term" value="P:regulation of DNA-templated transcription"/>
    <property type="evidence" value="ECO:0007669"/>
    <property type="project" value="InterPro"/>
</dbReference>
<feature type="domain" description="HTH luxR-type" evidence="1">
    <location>
        <begin position="75"/>
        <end position="133"/>
    </location>
</feature>
<gene>
    <name evidence="2" type="ORF">bsdcttw_36740</name>
</gene>
<dbReference type="Pfam" id="PF09860">
    <property type="entry name" value="DUF2087"/>
    <property type="match status" value="1"/>
</dbReference>
<dbReference type="Gene3D" id="1.10.10.10">
    <property type="entry name" value="Winged helix-like DNA-binding domain superfamily/Winged helix DNA-binding domain"/>
    <property type="match status" value="1"/>
</dbReference>
<accession>A0A7I8DQD3</accession>
<proteinExistence type="predicted"/>
<evidence type="ECO:0000259" key="1">
    <source>
        <dbReference type="SMART" id="SM00421"/>
    </source>
</evidence>
<dbReference type="GO" id="GO:0003677">
    <property type="term" value="F:DNA binding"/>
    <property type="evidence" value="ECO:0007669"/>
    <property type="project" value="InterPro"/>
</dbReference>
<sequence>MKADDFSVEELKNGYEYSDKEGGECICRYCGERFMQGEIYPINGHFYEYRKAAMQHVYLVHGAPLETLLKSESKYMTLTDNQKQILLLMGKGLSDNEIAKQLEVTPSTIRHQKFMFREKVKQARMLLAAYELAEENTILADNLIPIHSGATMVDDRYITTEEEKKKILDTAFYTLEPLKLKGFPAKEKKKIVVLKKIAESFVKGRHYEEKELNSILKSIYSDYPTLRRYLIEYGFMDRTTDCKEYWLTM</sequence>
<reference evidence="2 3" key="2">
    <citation type="submission" date="2020-08" db="EMBL/GenBank/DDBJ databases">
        <authorList>
            <person name="Ueki A."/>
            <person name="Tonouchi A."/>
        </authorList>
    </citation>
    <scope>NUCLEOTIDE SEQUENCE [LARGE SCALE GENOMIC DNA]</scope>
    <source>
        <strain evidence="2 3">CTTW</strain>
    </source>
</reference>
<dbReference type="AlphaFoldDB" id="A0A7I8DQD3"/>
<evidence type="ECO:0000313" key="2">
    <source>
        <dbReference type="EMBL" id="BCK00634.1"/>
    </source>
</evidence>
<dbReference type="SMART" id="SM00421">
    <property type="entry name" value="HTH_LUXR"/>
    <property type="match status" value="1"/>
</dbReference>
<dbReference type="RefSeq" id="WP_185256288.1">
    <property type="nucleotide sequence ID" value="NZ_AP023368.1"/>
</dbReference>
<dbReference type="Proteomes" id="UP000515703">
    <property type="component" value="Chromosome"/>
</dbReference>
<dbReference type="KEGG" id="acht:bsdcttw_36740"/>
<dbReference type="InterPro" id="IPR036388">
    <property type="entry name" value="WH-like_DNA-bd_sf"/>
</dbReference>
<dbReference type="Pfam" id="PF00196">
    <property type="entry name" value="GerE"/>
    <property type="match status" value="1"/>
</dbReference>
<evidence type="ECO:0000313" key="3">
    <source>
        <dbReference type="Proteomes" id="UP000515703"/>
    </source>
</evidence>
<organism evidence="2 3">
    <name type="scientific">Anaerocolumna chitinilytica</name>
    <dbReference type="NCBI Taxonomy" id="1727145"/>
    <lineage>
        <taxon>Bacteria</taxon>
        <taxon>Bacillati</taxon>
        <taxon>Bacillota</taxon>
        <taxon>Clostridia</taxon>
        <taxon>Lachnospirales</taxon>
        <taxon>Lachnospiraceae</taxon>
        <taxon>Anaerocolumna</taxon>
    </lineage>
</organism>
<dbReference type="InterPro" id="IPR018656">
    <property type="entry name" value="DUF2087"/>
</dbReference>
<dbReference type="EMBL" id="AP023368">
    <property type="protein sequence ID" value="BCK00634.1"/>
    <property type="molecule type" value="Genomic_DNA"/>
</dbReference>
<dbReference type="PRINTS" id="PR00038">
    <property type="entry name" value="HTHLUXR"/>
</dbReference>
<dbReference type="SUPFAM" id="SSF46894">
    <property type="entry name" value="C-terminal effector domain of the bipartite response regulators"/>
    <property type="match status" value="1"/>
</dbReference>
<dbReference type="InterPro" id="IPR016032">
    <property type="entry name" value="Sig_transdc_resp-reg_C-effctor"/>
</dbReference>